<protein>
    <recommendedName>
        <fullName evidence="5">Trypanosome variant surface glycoprotein (A-type)</fullName>
    </recommendedName>
</protein>
<dbReference type="Proteomes" id="UP000195570">
    <property type="component" value="Unassembled WGS sequence"/>
</dbReference>
<feature type="region of interest" description="Disordered" evidence="1">
    <location>
        <begin position="158"/>
        <end position="199"/>
    </location>
</feature>
<sequence length="199" mass="21336">MKRQLITALAIIIWARSATELGPEQKLTPCNSPCDGAKRLQRRLETYTTAFTVAQGRHNAALLDYFRLVSATSSGSLDFKKKAAPVLAAAAELIDACRSSITDAETKIAKATATVSAAISKYQTAAQLIGSKTQLKVAPDGSSHIATAQLSPKTLGGITETKCDNTKADTDGKTMDLEKEKLEEKPKRCLRMPSLKEPA</sequence>
<dbReference type="VEuPathDB" id="TriTrypDB:TEOVI_000635900"/>
<dbReference type="GeneID" id="92380293"/>
<name>A0A1G4I5A2_TRYEQ</name>
<reference evidence="3" key="1">
    <citation type="submission" date="2016-09" db="EMBL/GenBank/DDBJ databases">
        <authorList>
            <person name="Hebert L."/>
            <person name="Moumen B."/>
        </authorList>
    </citation>
    <scope>NUCLEOTIDE SEQUENCE [LARGE SCALE GENOMIC DNA]</scope>
    <source>
        <strain evidence="3">OVI</strain>
    </source>
</reference>
<evidence type="ECO:0000256" key="2">
    <source>
        <dbReference type="SAM" id="SignalP"/>
    </source>
</evidence>
<keyword evidence="4" id="KW-1185">Reference proteome</keyword>
<feature type="signal peptide" evidence="2">
    <location>
        <begin position="1"/>
        <end position="20"/>
    </location>
</feature>
<organism evidence="3 4">
    <name type="scientific">Trypanosoma equiperdum</name>
    <dbReference type="NCBI Taxonomy" id="5694"/>
    <lineage>
        <taxon>Eukaryota</taxon>
        <taxon>Discoba</taxon>
        <taxon>Euglenozoa</taxon>
        <taxon>Kinetoplastea</taxon>
        <taxon>Metakinetoplastina</taxon>
        <taxon>Trypanosomatida</taxon>
        <taxon>Trypanosomatidae</taxon>
        <taxon>Trypanosoma</taxon>
    </lineage>
</organism>
<evidence type="ECO:0000313" key="3">
    <source>
        <dbReference type="EMBL" id="SCU66937.1"/>
    </source>
</evidence>
<proteinExistence type="predicted"/>
<feature type="compositionally biased region" description="Basic and acidic residues" evidence="1">
    <location>
        <begin position="161"/>
        <end position="187"/>
    </location>
</feature>
<dbReference type="RefSeq" id="XP_067078312.1">
    <property type="nucleotide sequence ID" value="XM_067222211.1"/>
</dbReference>
<evidence type="ECO:0008006" key="5">
    <source>
        <dbReference type="Google" id="ProtNLM"/>
    </source>
</evidence>
<accession>A0A1G4I5A2</accession>
<gene>
    <name evidence="3" type="ORF">TEOVI_000635900</name>
</gene>
<evidence type="ECO:0000256" key="1">
    <source>
        <dbReference type="SAM" id="MobiDB-lite"/>
    </source>
</evidence>
<dbReference type="AlphaFoldDB" id="A0A1G4I5A2"/>
<feature type="chain" id="PRO_5009235203" description="Trypanosome variant surface glycoprotein (A-type)" evidence="2">
    <location>
        <begin position="21"/>
        <end position="199"/>
    </location>
</feature>
<evidence type="ECO:0000313" key="4">
    <source>
        <dbReference type="Proteomes" id="UP000195570"/>
    </source>
</evidence>
<comment type="caution">
    <text evidence="3">The sequence shown here is derived from an EMBL/GenBank/DDBJ whole genome shotgun (WGS) entry which is preliminary data.</text>
</comment>
<keyword evidence="2" id="KW-0732">Signal</keyword>
<dbReference type="EMBL" id="CZPT02000650">
    <property type="protein sequence ID" value="SCU66937.1"/>
    <property type="molecule type" value="Genomic_DNA"/>
</dbReference>